<comment type="caution">
    <text evidence="1">The sequence shown here is derived from an EMBL/GenBank/DDBJ whole genome shotgun (WGS) entry which is preliminary data.</text>
</comment>
<dbReference type="AlphaFoldDB" id="A0A4R6J0Y4"/>
<dbReference type="Proteomes" id="UP000295741">
    <property type="component" value="Unassembled WGS sequence"/>
</dbReference>
<dbReference type="OrthoDB" id="25954at2"/>
<proteinExistence type="predicted"/>
<dbReference type="GO" id="GO:0020037">
    <property type="term" value="F:heme binding"/>
    <property type="evidence" value="ECO:0007669"/>
    <property type="project" value="InterPro"/>
</dbReference>
<dbReference type="RefSeq" id="WP_133473487.1">
    <property type="nucleotide sequence ID" value="NZ_SNWP01000010.1"/>
</dbReference>
<dbReference type="EMBL" id="SNWP01000010">
    <property type="protein sequence ID" value="TDO28870.1"/>
    <property type="molecule type" value="Genomic_DNA"/>
</dbReference>
<evidence type="ECO:0000313" key="2">
    <source>
        <dbReference type="Proteomes" id="UP000295741"/>
    </source>
</evidence>
<sequence>MSDIETREDIEQLMRAFYAKAIPDAIIGHYFTEVIQMDLEKHLPVIVDFWETVLFGVARYKSNAIAVHQHLHTKSPFTEQHFERWVNLFQSTVTALFEGDKAELAKQRALSIATVMKIKTIHGASPINLQNN</sequence>
<dbReference type="InterPro" id="IPR012292">
    <property type="entry name" value="Globin/Proto"/>
</dbReference>
<reference evidence="1 2" key="1">
    <citation type="submission" date="2019-03" db="EMBL/GenBank/DDBJ databases">
        <title>Genomic Encyclopedia of Archaeal and Bacterial Type Strains, Phase II (KMG-II): from individual species to whole genera.</title>
        <authorList>
            <person name="Goeker M."/>
        </authorList>
    </citation>
    <scope>NUCLEOTIDE SEQUENCE [LARGE SCALE GENOMIC DNA]</scope>
    <source>
        <strain evidence="1 2">DSM 28323</strain>
    </source>
</reference>
<gene>
    <name evidence="1" type="ORF">BC659_0951</name>
</gene>
<organism evidence="1 2">
    <name type="scientific">Sediminibacterium goheungense</name>
    <dbReference type="NCBI Taxonomy" id="1086393"/>
    <lineage>
        <taxon>Bacteria</taxon>
        <taxon>Pseudomonadati</taxon>
        <taxon>Bacteroidota</taxon>
        <taxon>Chitinophagia</taxon>
        <taxon>Chitinophagales</taxon>
        <taxon>Chitinophagaceae</taxon>
        <taxon>Sediminibacterium</taxon>
    </lineage>
</organism>
<evidence type="ECO:0000313" key="1">
    <source>
        <dbReference type="EMBL" id="TDO28870.1"/>
    </source>
</evidence>
<dbReference type="CDD" id="cd08916">
    <property type="entry name" value="TrHb3_P"/>
    <property type="match status" value="1"/>
</dbReference>
<dbReference type="SUPFAM" id="SSF46458">
    <property type="entry name" value="Globin-like"/>
    <property type="match status" value="1"/>
</dbReference>
<dbReference type="GO" id="GO:0019825">
    <property type="term" value="F:oxygen binding"/>
    <property type="evidence" value="ECO:0007669"/>
    <property type="project" value="InterPro"/>
</dbReference>
<name>A0A4R6J0Y4_9BACT</name>
<protein>
    <submittedName>
        <fullName evidence="1">Hemoglobin</fullName>
    </submittedName>
</protein>
<accession>A0A4R6J0Y4</accession>
<keyword evidence="2" id="KW-1185">Reference proteome</keyword>
<dbReference type="Gene3D" id="1.10.490.10">
    <property type="entry name" value="Globins"/>
    <property type="match status" value="1"/>
</dbReference>
<dbReference type="InterPro" id="IPR009050">
    <property type="entry name" value="Globin-like_sf"/>
</dbReference>